<feature type="transmembrane region" description="Helical" evidence="1">
    <location>
        <begin position="130"/>
        <end position="155"/>
    </location>
</feature>
<keyword evidence="1" id="KW-0812">Transmembrane</keyword>
<evidence type="ECO:0000313" key="3">
    <source>
        <dbReference type="Proteomes" id="UP000657385"/>
    </source>
</evidence>
<feature type="transmembrane region" description="Helical" evidence="1">
    <location>
        <begin position="89"/>
        <end position="109"/>
    </location>
</feature>
<dbReference type="Proteomes" id="UP000657385">
    <property type="component" value="Unassembled WGS sequence"/>
</dbReference>
<reference evidence="2" key="1">
    <citation type="submission" date="2020-11" db="EMBL/GenBank/DDBJ databases">
        <title>Isolation and identification of active actinomycetes.</title>
        <authorList>
            <person name="Yu B."/>
        </authorList>
    </citation>
    <scope>NUCLEOTIDE SEQUENCE</scope>
    <source>
        <strain evidence="2">NEAU-YB345</strain>
    </source>
</reference>
<dbReference type="EMBL" id="JADPRT010000020">
    <property type="protein sequence ID" value="MBF9073116.1"/>
    <property type="molecule type" value="Genomic_DNA"/>
</dbReference>
<feature type="transmembrane region" description="Helical" evidence="1">
    <location>
        <begin position="203"/>
        <end position="220"/>
    </location>
</feature>
<feature type="transmembrane region" description="Helical" evidence="1">
    <location>
        <begin position="175"/>
        <end position="196"/>
    </location>
</feature>
<protein>
    <submittedName>
        <fullName evidence="2">ABC transporter permease</fullName>
    </submittedName>
</protein>
<feature type="transmembrane region" description="Helical" evidence="1">
    <location>
        <begin position="264"/>
        <end position="282"/>
    </location>
</feature>
<keyword evidence="3" id="KW-1185">Reference proteome</keyword>
<feature type="transmembrane region" description="Helical" evidence="1">
    <location>
        <begin position="41"/>
        <end position="59"/>
    </location>
</feature>
<organism evidence="2 3">
    <name type="scientific">Streptacidiphilus fuscans</name>
    <dbReference type="NCBI Taxonomy" id="2789292"/>
    <lineage>
        <taxon>Bacteria</taxon>
        <taxon>Bacillati</taxon>
        <taxon>Actinomycetota</taxon>
        <taxon>Actinomycetes</taxon>
        <taxon>Kitasatosporales</taxon>
        <taxon>Streptomycetaceae</taxon>
        <taxon>Streptacidiphilus</taxon>
    </lineage>
</organism>
<evidence type="ECO:0000313" key="2">
    <source>
        <dbReference type="EMBL" id="MBF9073116.1"/>
    </source>
</evidence>
<keyword evidence="1" id="KW-0472">Membrane</keyword>
<accession>A0A931FIN8</accession>
<evidence type="ECO:0000256" key="1">
    <source>
        <dbReference type="SAM" id="Phobius"/>
    </source>
</evidence>
<gene>
    <name evidence="2" type="ORF">I2501_34385</name>
</gene>
<keyword evidence="1" id="KW-1133">Transmembrane helix</keyword>
<dbReference type="RefSeq" id="WP_196198096.1">
    <property type="nucleotide sequence ID" value="NZ_JADPRT010000020.1"/>
</dbReference>
<proteinExistence type="predicted"/>
<comment type="caution">
    <text evidence="2">The sequence shown here is derived from an EMBL/GenBank/DDBJ whole genome shotgun (WGS) entry which is preliminary data.</text>
</comment>
<dbReference type="AlphaFoldDB" id="A0A931FIN8"/>
<name>A0A931FIN8_9ACTN</name>
<sequence length="287" mass="30636">MTTLTSLPNPTAEARVAAPRSSFWDLVVSEWIKLRGLRSTWWTLTIATLVAWVSTFAAAQADVDNWTQRHGTALGTGPFYNAVVDAFPVMGYLTVMLAAGAIGGLALAGEYGSGLMRTTTTAVPARTSVVLAKAVVQTVFWTVAGWIIALVSFVIAQAVLSGIHQSIAISYPGVMRAVAGAALAAPVSALVGLGFGALIRHSAATMGVTAFVTLLLPNFFNDAKHWSADIRHSFVQSGFQRLVQLWTLHPKDMPWLQATLTGAWSTYVAWPLAGVLVAVLMVRKRDV</sequence>